<feature type="region of interest" description="Disordered" evidence="1">
    <location>
        <begin position="253"/>
        <end position="283"/>
    </location>
</feature>
<evidence type="ECO:0000313" key="3">
    <source>
        <dbReference type="Proteomes" id="UP000541444"/>
    </source>
</evidence>
<protein>
    <submittedName>
        <fullName evidence="2">Uncharacterized protein</fullName>
    </submittedName>
</protein>
<comment type="caution">
    <text evidence="2">The sequence shown here is derived from an EMBL/GenBank/DDBJ whole genome shotgun (WGS) entry which is preliminary data.</text>
</comment>
<dbReference type="Proteomes" id="UP000541444">
    <property type="component" value="Unassembled WGS sequence"/>
</dbReference>
<gene>
    <name evidence="2" type="ORF">GIB67_021528</name>
</gene>
<name>A0A7J7L9U8_9MAGN</name>
<keyword evidence="3" id="KW-1185">Reference proteome</keyword>
<sequence length="283" mass="32477">MKSDKEVNEQVDEENQTQEGRAKKGTSNDKNYISRCTDVGLNKIFAALPEEEKRVLCTTCFAPLLLIDPITMMSTLVVEIFDRHLGDMKFQFGETIIMMKPIHVCLILGLCVSPIANEFLFVDPEHITNFRMRQKLERLHYDILRLNLLKIILSFLLPNKRRNVGVKYVDLVDDLHQFNRFPWAMKPSETDMQQELVQETMRNHIEAPEIGTAPAIEPPTVSAPAVGAPVIGSSSSTIEIGVVVVRYQFSTPKKTVKRKREEGNEKEDRKRKKAKPRTWQRDL</sequence>
<feature type="compositionally biased region" description="Basic and acidic residues" evidence="1">
    <location>
        <begin position="259"/>
        <end position="268"/>
    </location>
</feature>
<feature type="compositionally biased region" description="Basic residues" evidence="1">
    <location>
        <begin position="269"/>
        <end position="283"/>
    </location>
</feature>
<evidence type="ECO:0000313" key="2">
    <source>
        <dbReference type="EMBL" id="KAF6139318.1"/>
    </source>
</evidence>
<organism evidence="2 3">
    <name type="scientific">Kingdonia uniflora</name>
    <dbReference type="NCBI Taxonomy" id="39325"/>
    <lineage>
        <taxon>Eukaryota</taxon>
        <taxon>Viridiplantae</taxon>
        <taxon>Streptophyta</taxon>
        <taxon>Embryophyta</taxon>
        <taxon>Tracheophyta</taxon>
        <taxon>Spermatophyta</taxon>
        <taxon>Magnoliopsida</taxon>
        <taxon>Ranunculales</taxon>
        <taxon>Circaeasteraceae</taxon>
        <taxon>Kingdonia</taxon>
    </lineage>
</organism>
<accession>A0A7J7L9U8</accession>
<reference evidence="2 3" key="1">
    <citation type="journal article" date="2020" name="IScience">
        <title>Genome Sequencing of the Endangered Kingdonia uniflora (Circaeasteraceae, Ranunculales) Reveals Potential Mechanisms of Evolutionary Specialization.</title>
        <authorList>
            <person name="Sun Y."/>
            <person name="Deng T."/>
            <person name="Zhang A."/>
            <person name="Moore M.J."/>
            <person name="Landis J.B."/>
            <person name="Lin N."/>
            <person name="Zhang H."/>
            <person name="Zhang X."/>
            <person name="Huang J."/>
            <person name="Zhang X."/>
            <person name="Sun H."/>
            <person name="Wang H."/>
        </authorList>
    </citation>
    <scope>NUCLEOTIDE SEQUENCE [LARGE SCALE GENOMIC DNA]</scope>
    <source>
        <strain evidence="2">TB1705</strain>
        <tissue evidence="2">Leaf</tissue>
    </source>
</reference>
<feature type="region of interest" description="Disordered" evidence="1">
    <location>
        <begin position="1"/>
        <end position="28"/>
    </location>
</feature>
<dbReference type="AlphaFoldDB" id="A0A7J7L9U8"/>
<dbReference type="EMBL" id="JACGCM010002501">
    <property type="protein sequence ID" value="KAF6139318.1"/>
    <property type="molecule type" value="Genomic_DNA"/>
</dbReference>
<proteinExistence type="predicted"/>
<evidence type="ECO:0000256" key="1">
    <source>
        <dbReference type="SAM" id="MobiDB-lite"/>
    </source>
</evidence>